<evidence type="ECO:0000256" key="2">
    <source>
        <dbReference type="ARBA" id="ARBA00022741"/>
    </source>
</evidence>
<name>A0A409YBN8_9AGAR</name>
<dbReference type="Pfam" id="PF13537">
    <property type="entry name" value="GATase_7"/>
    <property type="match status" value="1"/>
</dbReference>
<gene>
    <name evidence="10" type="ORF">CVT26_009688</name>
</gene>
<dbReference type="PIRSF" id="PIRSF001589">
    <property type="entry name" value="Asn_synthetase_glu-h"/>
    <property type="match status" value="1"/>
</dbReference>
<comment type="similarity">
    <text evidence="1">Belongs to the asparagine synthetase family.</text>
</comment>
<feature type="active site" description="For GATase activity" evidence="6">
    <location>
        <position position="2"/>
    </location>
</feature>
<keyword evidence="4 6" id="KW-0315">Glutamine amidotransferase</keyword>
<evidence type="ECO:0000313" key="11">
    <source>
        <dbReference type="Proteomes" id="UP000284706"/>
    </source>
</evidence>
<dbReference type="PANTHER" id="PTHR43284">
    <property type="entry name" value="ASPARAGINE SYNTHETASE (GLUTAMINE-HYDROLYZING)"/>
    <property type="match status" value="1"/>
</dbReference>
<dbReference type="Pfam" id="PF00733">
    <property type="entry name" value="Asn_synthase"/>
    <property type="match status" value="1"/>
</dbReference>
<dbReference type="InterPro" id="IPR014729">
    <property type="entry name" value="Rossmann-like_a/b/a_fold"/>
</dbReference>
<keyword evidence="3 5" id="KW-0067">ATP-binding</keyword>
<feature type="binding site" evidence="7">
    <location>
        <position position="112"/>
    </location>
    <ligand>
        <name>L-glutamine</name>
        <dbReference type="ChEBI" id="CHEBI:58359"/>
    </ligand>
</feature>
<evidence type="ECO:0000256" key="1">
    <source>
        <dbReference type="ARBA" id="ARBA00005752"/>
    </source>
</evidence>
<dbReference type="STRING" id="231916.A0A409YBN8"/>
<accession>A0A409YBN8</accession>
<evidence type="ECO:0000256" key="6">
    <source>
        <dbReference type="PIRSR" id="PIRSR001589-1"/>
    </source>
</evidence>
<dbReference type="PROSITE" id="PS51278">
    <property type="entry name" value="GATASE_TYPE_2"/>
    <property type="match status" value="1"/>
</dbReference>
<dbReference type="InterPro" id="IPR051786">
    <property type="entry name" value="ASN_synthetase/amidase"/>
</dbReference>
<evidence type="ECO:0000256" key="3">
    <source>
        <dbReference type="ARBA" id="ARBA00022840"/>
    </source>
</evidence>
<dbReference type="GO" id="GO:0006529">
    <property type="term" value="P:asparagine biosynthetic process"/>
    <property type="evidence" value="ECO:0007669"/>
    <property type="project" value="UniProtKB-KW"/>
</dbReference>
<evidence type="ECO:0000259" key="9">
    <source>
        <dbReference type="PROSITE" id="PS51278"/>
    </source>
</evidence>
<dbReference type="SUPFAM" id="SSF56235">
    <property type="entry name" value="N-terminal nucleophile aminohydrolases (Ntn hydrolases)"/>
    <property type="match status" value="1"/>
</dbReference>
<dbReference type="Gene3D" id="3.60.20.10">
    <property type="entry name" value="Glutamine Phosphoribosylpyrophosphate, subunit 1, domain 1"/>
    <property type="match status" value="1"/>
</dbReference>
<dbReference type="GO" id="GO:0005829">
    <property type="term" value="C:cytosol"/>
    <property type="evidence" value="ECO:0007669"/>
    <property type="project" value="TreeGrafter"/>
</dbReference>
<dbReference type="Gene3D" id="3.40.50.620">
    <property type="entry name" value="HUPs"/>
    <property type="match status" value="1"/>
</dbReference>
<dbReference type="NCBIfam" id="TIGR01536">
    <property type="entry name" value="asn_synth_AEB"/>
    <property type="match status" value="1"/>
</dbReference>
<evidence type="ECO:0000256" key="4">
    <source>
        <dbReference type="ARBA" id="ARBA00022962"/>
    </source>
</evidence>
<evidence type="ECO:0000313" key="10">
    <source>
        <dbReference type="EMBL" id="PPR00403.1"/>
    </source>
</evidence>
<dbReference type="InParanoid" id="A0A409YBN8"/>
<dbReference type="Proteomes" id="UP000284706">
    <property type="component" value="Unassembled WGS sequence"/>
</dbReference>
<dbReference type="CDD" id="cd00712">
    <property type="entry name" value="AsnB"/>
    <property type="match status" value="1"/>
</dbReference>
<keyword evidence="6" id="KW-0061">Asparagine biosynthesis</keyword>
<evidence type="ECO:0000256" key="7">
    <source>
        <dbReference type="PIRSR" id="PIRSR001589-2"/>
    </source>
</evidence>
<dbReference type="SUPFAM" id="SSF52402">
    <property type="entry name" value="Adenine nucleotide alpha hydrolases-like"/>
    <property type="match status" value="1"/>
</dbReference>
<keyword evidence="6" id="KW-0028">Amino-acid biosynthesis</keyword>
<dbReference type="EMBL" id="NHYE01001007">
    <property type="protein sequence ID" value="PPR00403.1"/>
    <property type="molecule type" value="Genomic_DNA"/>
</dbReference>
<dbReference type="CDD" id="cd01991">
    <property type="entry name" value="Asn_synthase_B_C"/>
    <property type="match status" value="1"/>
</dbReference>
<comment type="caution">
    <text evidence="10">The sequence shown here is derived from an EMBL/GenBank/DDBJ whole genome shotgun (WGS) entry which is preliminary data.</text>
</comment>
<evidence type="ECO:0000256" key="8">
    <source>
        <dbReference type="PIRSR" id="PIRSR001589-3"/>
    </source>
</evidence>
<keyword evidence="2 5" id="KW-0547">Nucleotide-binding</keyword>
<dbReference type="InterPro" id="IPR033738">
    <property type="entry name" value="AsnB_N"/>
</dbReference>
<dbReference type="OrthoDB" id="409189at2759"/>
<dbReference type="InterPro" id="IPR017932">
    <property type="entry name" value="GATase_2_dom"/>
</dbReference>
<reference evidence="10 11" key="1">
    <citation type="journal article" date="2018" name="Evol. Lett.">
        <title>Horizontal gene cluster transfer increased hallucinogenic mushroom diversity.</title>
        <authorList>
            <person name="Reynolds H.T."/>
            <person name="Vijayakumar V."/>
            <person name="Gluck-Thaler E."/>
            <person name="Korotkin H.B."/>
            <person name="Matheny P.B."/>
            <person name="Slot J.C."/>
        </authorList>
    </citation>
    <scope>NUCLEOTIDE SEQUENCE [LARGE SCALE GENOMIC DNA]</scope>
    <source>
        <strain evidence="10 11">SRW20</strain>
    </source>
</reference>
<dbReference type="InterPro" id="IPR029055">
    <property type="entry name" value="Ntn_hydrolases_N"/>
</dbReference>
<organism evidence="10 11">
    <name type="scientific">Gymnopilus dilepis</name>
    <dbReference type="NCBI Taxonomy" id="231916"/>
    <lineage>
        <taxon>Eukaryota</taxon>
        <taxon>Fungi</taxon>
        <taxon>Dikarya</taxon>
        <taxon>Basidiomycota</taxon>
        <taxon>Agaricomycotina</taxon>
        <taxon>Agaricomycetes</taxon>
        <taxon>Agaricomycetidae</taxon>
        <taxon>Agaricales</taxon>
        <taxon>Agaricineae</taxon>
        <taxon>Hymenogastraceae</taxon>
        <taxon>Gymnopilus</taxon>
    </lineage>
</organism>
<keyword evidence="11" id="KW-1185">Reference proteome</keyword>
<dbReference type="InterPro" id="IPR001962">
    <property type="entry name" value="Asn_synthase"/>
</dbReference>
<dbReference type="GO" id="GO:0004066">
    <property type="term" value="F:asparagine synthase (glutamine-hydrolyzing) activity"/>
    <property type="evidence" value="ECO:0007669"/>
    <property type="project" value="InterPro"/>
</dbReference>
<dbReference type="PANTHER" id="PTHR43284:SF1">
    <property type="entry name" value="ASPARAGINE SYNTHETASE"/>
    <property type="match status" value="1"/>
</dbReference>
<feature type="site" description="Important for beta-aspartyl-AMP intermediate formation" evidence="8">
    <location>
        <position position="382"/>
    </location>
</feature>
<dbReference type="AlphaFoldDB" id="A0A409YBN8"/>
<evidence type="ECO:0000256" key="5">
    <source>
        <dbReference type="PIRNR" id="PIRNR001589"/>
    </source>
</evidence>
<protein>
    <recommendedName>
        <fullName evidence="9">Glutamine amidotransferase type-2 domain-containing protein</fullName>
    </recommendedName>
</protein>
<dbReference type="GO" id="GO:0005524">
    <property type="term" value="F:ATP binding"/>
    <property type="evidence" value="ECO:0007669"/>
    <property type="project" value="UniProtKB-KW"/>
</dbReference>
<dbReference type="InterPro" id="IPR006426">
    <property type="entry name" value="Asn_synth_AEB"/>
</dbReference>
<sequence length="691" mass="77096">MCGITASYTVPPGEVIDRATLEAQLVSSIAFLTHRGPDSSGTYISKDGRLGKDHIIRLGHARLSIIDVEGGQQPLHDIEGHVHAIVNGEIYDYDRLRPELESKGCIFQTHSDSELIINLYKIHGFNLVHHLRGEFAFVLFDSQRKVVFAARDRFGIKPLYYTVMNGRLLLSSEMKGLMGFDWQAEWDVHSIREGGDFNDNRTVFKGVFKIPPAHYLTFSQTGQLKIQPYWDQSYSDSQIVETRTVDEMISGVRDRLVDAVRARLRSDVPLAVALSGGIDSSGVAGIAAALLKEKNPAAKLKTFTLSFPDRGDMDEGPIAERQAANIGADCYVIRPTEADLVGTFEDTVYHSEMAVHTLHSAGKFLLSEHVRKQGYKVLLTGEGADEVHGGYAYLLVDYLRSPDPASVSLGVPLPSPPELEAIVKTIEGSPPEQDHIPVSQMSYSDSQLARSMVGGISTPRVWATTTTPESLFEARVLQTIDVVEPTMAIAEGIRPDARAHMESGKWHPLNSALYTAAQAMLPLLLRQLGDCAEMRSSVEGRQPYLDQKLVEYMNTVPPSLKIKPSKGQNGQWMFTEKWILRQAVKPFVTEEVFLRKKDQYNAPITPPHRKDGGSELEYTPLQGFLQKRITQEKVELLGFLDWTGISQLLNDYLRSPENPQDGGLDRRARHLLMVAAYIILQEKFRVPKFVF</sequence>
<proteinExistence type="inferred from homology"/>
<feature type="domain" description="Glutamine amidotransferase type-2" evidence="9">
    <location>
        <begin position="2"/>
        <end position="221"/>
    </location>
</feature>